<keyword evidence="5" id="KW-0378">Hydrolase</keyword>
<dbReference type="AlphaFoldDB" id="A0A162TZQ8"/>
<sequence>MPGYLLDSNIGIYLLANDESVTNFLRKITGEGASFFFSAISECEIRNNLRPGEHLRADRLLIERRILVVDSKVAQRAAQLQLSQRANSRSIKTPDALILATALENELSFVSRDKQLRFAQLEYGLEFIEP</sequence>
<name>A0A162TZQ8_9BACL</name>
<reference evidence="10 12" key="2">
    <citation type="submission" date="2017-02" db="EMBL/GenBank/DDBJ databases">
        <title>Draft genome of Acidibacillus ferrooxidans Huett2.</title>
        <authorList>
            <person name="Schopf S."/>
        </authorList>
    </citation>
    <scope>NUCLEOTIDE SEQUENCE [LARGE SCALE GENOMIC DNA]</scope>
    <source>
        <strain evidence="10 12">Huett2</strain>
    </source>
</reference>
<dbReference type="Pfam" id="PF01850">
    <property type="entry name" value="PIN"/>
    <property type="match status" value="1"/>
</dbReference>
<dbReference type="Gene3D" id="3.40.50.1010">
    <property type="entry name" value="5'-nuclease"/>
    <property type="match status" value="1"/>
</dbReference>
<evidence type="ECO:0000256" key="6">
    <source>
        <dbReference type="ARBA" id="ARBA00022842"/>
    </source>
</evidence>
<evidence type="ECO:0000256" key="5">
    <source>
        <dbReference type="ARBA" id="ARBA00022801"/>
    </source>
</evidence>
<dbReference type="EMBL" id="MWPS01000005">
    <property type="protein sequence ID" value="OPG17135.1"/>
    <property type="molecule type" value="Genomic_DNA"/>
</dbReference>
<feature type="domain" description="PIN" evidence="8">
    <location>
        <begin position="4"/>
        <end position="117"/>
    </location>
</feature>
<gene>
    <name evidence="9" type="ORF">AYW79_01250</name>
    <name evidence="10" type="ORF">B2M26_01995</name>
</gene>
<evidence type="ECO:0000256" key="7">
    <source>
        <dbReference type="ARBA" id="ARBA00038093"/>
    </source>
</evidence>
<dbReference type="InterPro" id="IPR002716">
    <property type="entry name" value="PIN_dom"/>
</dbReference>
<comment type="cofactor">
    <cofactor evidence="1">
        <name>Mg(2+)</name>
        <dbReference type="ChEBI" id="CHEBI:18420"/>
    </cofactor>
</comment>
<keyword evidence="6" id="KW-0460">Magnesium</keyword>
<protein>
    <recommendedName>
        <fullName evidence="8">PIN domain-containing protein</fullName>
    </recommendedName>
</protein>
<keyword evidence="4" id="KW-0479">Metal-binding</keyword>
<dbReference type="Proteomes" id="UP000077421">
    <property type="component" value="Unassembled WGS sequence"/>
</dbReference>
<keyword evidence="3" id="KW-0540">Nuclease</keyword>
<dbReference type="PANTHER" id="PTHR33653:SF1">
    <property type="entry name" value="RIBONUCLEASE VAPC2"/>
    <property type="match status" value="1"/>
</dbReference>
<evidence type="ECO:0000313" key="10">
    <source>
        <dbReference type="EMBL" id="OPG17135.1"/>
    </source>
</evidence>
<keyword evidence="2" id="KW-1277">Toxin-antitoxin system</keyword>
<dbReference type="GO" id="GO:0016787">
    <property type="term" value="F:hydrolase activity"/>
    <property type="evidence" value="ECO:0007669"/>
    <property type="project" value="UniProtKB-KW"/>
</dbReference>
<dbReference type="GO" id="GO:0046872">
    <property type="term" value="F:metal ion binding"/>
    <property type="evidence" value="ECO:0007669"/>
    <property type="project" value="UniProtKB-KW"/>
</dbReference>
<dbReference type="InterPro" id="IPR050556">
    <property type="entry name" value="Type_II_TA_system_RNase"/>
</dbReference>
<dbReference type="EMBL" id="LSUQ01000002">
    <property type="protein sequence ID" value="OAG95321.1"/>
    <property type="molecule type" value="Genomic_DNA"/>
</dbReference>
<evidence type="ECO:0000256" key="4">
    <source>
        <dbReference type="ARBA" id="ARBA00022723"/>
    </source>
</evidence>
<dbReference type="RefSeq" id="WP_067560701.1">
    <property type="nucleotide sequence ID" value="NZ_LSUQ01000002.1"/>
</dbReference>
<evidence type="ECO:0000313" key="12">
    <source>
        <dbReference type="Proteomes" id="UP000190229"/>
    </source>
</evidence>
<evidence type="ECO:0000256" key="1">
    <source>
        <dbReference type="ARBA" id="ARBA00001946"/>
    </source>
</evidence>
<dbReference type="SUPFAM" id="SSF88723">
    <property type="entry name" value="PIN domain-like"/>
    <property type="match status" value="1"/>
</dbReference>
<dbReference type="Proteomes" id="UP000190229">
    <property type="component" value="Unassembled WGS sequence"/>
</dbReference>
<reference evidence="9 11" key="1">
    <citation type="submission" date="2016-02" db="EMBL/GenBank/DDBJ databases">
        <title>Draft genome sequence of Acidibacillus ferrooxidans SLC66.</title>
        <authorList>
            <person name="Oliveira G."/>
            <person name="Nancucheo I."/>
            <person name="Dall'Agnol H."/>
            <person name="Johnson B."/>
            <person name="Oliveira R."/>
            <person name="Nunes G.L."/>
            <person name="Tzotzos G."/>
            <person name="Orellana S.C."/>
            <person name="Salim A.C."/>
            <person name="Araujo F.M."/>
        </authorList>
    </citation>
    <scope>NUCLEOTIDE SEQUENCE [LARGE SCALE GENOMIC DNA]</scope>
    <source>
        <strain evidence="9 11">SLC66</strain>
    </source>
</reference>
<evidence type="ECO:0000259" key="8">
    <source>
        <dbReference type="Pfam" id="PF01850"/>
    </source>
</evidence>
<evidence type="ECO:0000313" key="11">
    <source>
        <dbReference type="Proteomes" id="UP000077421"/>
    </source>
</evidence>
<comment type="caution">
    <text evidence="9">The sequence shown here is derived from an EMBL/GenBank/DDBJ whole genome shotgun (WGS) entry which is preliminary data.</text>
</comment>
<dbReference type="STRING" id="1765683.B2M26_01995"/>
<keyword evidence="12" id="KW-1185">Reference proteome</keyword>
<evidence type="ECO:0000256" key="2">
    <source>
        <dbReference type="ARBA" id="ARBA00022649"/>
    </source>
</evidence>
<comment type="similarity">
    <text evidence="7">Belongs to the PINc/VapC protein family.</text>
</comment>
<organism evidence="9 11">
    <name type="scientific">Ferroacidibacillus organovorans</name>
    <dbReference type="NCBI Taxonomy" id="1765683"/>
    <lineage>
        <taxon>Bacteria</taxon>
        <taxon>Bacillati</taxon>
        <taxon>Bacillota</taxon>
        <taxon>Bacilli</taxon>
        <taxon>Bacillales</taxon>
        <taxon>Alicyclobacillaceae</taxon>
        <taxon>Ferroacidibacillus</taxon>
    </lineage>
</organism>
<dbReference type="GO" id="GO:0004518">
    <property type="term" value="F:nuclease activity"/>
    <property type="evidence" value="ECO:0007669"/>
    <property type="project" value="UniProtKB-KW"/>
</dbReference>
<accession>A0A162TZQ8</accession>
<dbReference type="InterPro" id="IPR029060">
    <property type="entry name" value="PIN-like_dom_sf"/>
</dbReference>
<evidence type="ECO:0000256" key="3">
    <source>
        <dbReference type="ARBA" id="ARBA00022722"/>
    </source>
</evidence>
<dbReference type="OrthoDB" id="9815354at2"/>
<dbReference type="PANTHER" id="PTHR33653">
    <property type="entry name" value="RIBONUCLEASE VAPC2"/>
    <property type="match status" value="1"/>
</dbReference>
<evidence type="ECO:0000313" key="9">
    <source>
        <dbReference type="EMBL" id="OAG95321.1"/>
    </source>
</evidence>
<proteinExistence type="inferred from homology"/>